<evidence type="ECO:0000256" key="1">
    <source>
        <dbReference type="ARBA" id="ARBA00022679"/>
    </source>
</evidence>
<dbReference type="GO" id="GO:0061542">
    <property type="term" value="F:3-demethylubiquinol 3-O-methyltransferase activity"/>
    <property type="evidence" value="ECO:0007669"/>
    <property type="project" value="UniProtKB-EC"/>
</dbReference>
<name>A0ABV7PIL4_9BURK</name>
<dbReference type="EC" id="2.1.1.222" evidence="2"/>
<reference evidence="3" key="1">
    <citation type="journal article" date="2019" name="Int. J. Syst. Evol. Microbiol.">
        <title>The Global Catalogue of Microorganisms (GCM) 10K type strain sequencing project: providing services to taxonomists for standard genome sequencing and annotation.</title>
        <authorList>
            <consortium name="The Broad Institute Genomics Platform"/>
            <consortium name="The Broad Institute Genome Sequencing Center for Infectious Disease"/>
            <person name="Wu L."/>
            <person name="Ma J."/>
        </authorList>
    </citation>
    <scope>NUCLEOTIDE SEQUENCE [LARGE SCALE GENOMIC DNA]</scope>
    <source>
        <strain evidence="3">CCM 7480</strain>
    </source>
</reference>
<proteinExistence type="predicted"/>
<protein>
    <submittedName>
        <fullName evidence="2">Class I SAM-dependent methyltransferase</fullName>
        <ecNumber evidence="2">2.1.1.222</ecNumber>
        <ecNumber evidence="2">2.1.1.64</ecNumber>
    </submittedName>
</protein>
<dbReference type="Pfam" id="PF13489">
    <property type="entry name" value="Methyltransf_23"/>
    <property type="match status" value="1"/>
</dbReference>
<dbReference type="GO" id="GO:0102208">
    <property type="term" value="F:2-polyprenyl-6-hydroxyphenol methylase activity"/>
    <property type="evidence" value="ECO:0007669"/>
    <property type="project" value="UniProtKB-EC"/>
</dbReference>
<evidence type="ECO:0000313" key="3">
    <source>
        <dbReference type="Proteomes" id="UP001595665"/>
    </source>
</evidence>
<keyword evidence="3" id="KW-1185">Reference proteome</keyword>
<comment type="caution">
    <text evidence="2">The sequence shown here is derived from an EMBL/GenBank/DDBJ whole genome shotgun (WGS) entry which is preliminary data.</text>
</comment>
<evidence type="ECO:0000313" key="2">
    <source>
        <dbReference type="EMBL" id="MFC3459041.1"/>
    </source>
</evidence>
<dbReference type="EMBL" id="JBHRVV010000001">
    <property type="protein sequence ID" value="MFC3459041.1"/>
    <property type="molecule type" value="Genomic_DNA"/>
</dbReference>
<dbReference type="GO" id="GO:0032259">
    <property type="term" value="P:methylation"/>
    <property type="evidence" value="ECO:0007669"/>
    <property type="project" value="UniProtKB-KW"/>
</dbReference>
<dbReference type="PANTHER" id="PTHR43861:SF3">
    <property type="entry name" value="PUTATIVE (AFU_ORTHOLOGUE AFUA_2G14390)-RELATED"/>
    <property type="match status" value="1"/>
</dbReference>
<organism evidence="2 3">
    <name type="scientific">Massilia haematophila</name>
    <dbReference type="NCBI Taxonomy" id="457923"/>
    <lineage>
        <taxon>Bacteria</taxon>
        <taxon>Pseudomonadati</taxon>
        <taxon>Pseudomonadota</taxon>
        <taxon>Betaproteobacteria</taxon>
        <taxon>Burkholderiales</taxon>
        <taxon>Oxalobacteraceae</taxon>
        <taxon>Telluria group</taxon>
        <taxon>Massilia</taxon>
    </lineage>
</organism>
<accession>A0ABV7PIL4</accession>
<dbReference type="SUPFAM" id="SSF53335">
    <property type="entry name" value="S-adenosyl-L-methionine-dependent methyltransferases"/>
    <property type="match status" value="1"/>
</dbReference>
<keyword evidence="2" id="KW-0489">Methyltransferase</keyword>
<keyword evidence="1 2" id="KW-0808">Transferase</keyword>
<dbReference type="Gene3D" id="3.40.50.150">
    <property type="entry name" value="Vaccinia Virus protein VP39"/>
    <property type="match status" value="1"/>
</dbReference>
<dbReference type="PANTHER" id="PTHR43861">
    <property type="entry name" value="TRANS-ACONITATE 2-METHYLTRANSFERASE-RELATED"/>
    <property type="match status" value="1"/>
</dbReference>
<dbReference type="EC" id="2.1.1.64" evidence="2"/>
<dbReference type="RefSeq" id="WP_312548121.1">
    <property type="nucleotide sequence ID" value="NZ_JBHRVV010000001.1"/>
</dbReference>
<dbReference type="InterPro" id="IPR029063">
    <property type="entry name" value="SAM-dependent_MTases_sf"/>
</dbReference>
<gene>
    <name evidence="2" type="ORF">ACFOPH_12435</name>
</gene>
<dbReference type="Proteomes" id="UP001595665">
    <property type="component" value="Unassembled WGS sequence"/>
</dbReference>
<sequence>MHAPTVHPSSWVRRFAPLVPPGEVLDLACGSGRHARLFAQLGHPVLAVDRDPQALQAAAAPGIVTLAHDLEAEGARWPFAAGRFAGIVVTNYLHRPLLADLAASLAPGGVLVYETFALGNEAFGKPSNPAFLLRPGELLELAAGAGLRVLAYEDGVVREPKPARVQRLCAGGASFVQTEARLDHLSAVNEP</sequence>